<accession>A0AAF0AJG3</accession>
<proteinExistence type="predicted"/>
<evidence type="ECO:0000313" key="2">
    <source>
        <dbReference type="Proteomes" id="UP001211059"/>
    </source>
</evidence>
<protein>
    <submittedName>
        <fullName evidence="1">Uncharacterized protein</fullName>
    </submittedName>
</protein>
<keyword evidence="2" id="KW-1185">Reference proteome</keyword>
<reference evidence="1" key="1">
    <citation type="submission" date="2022-11" db="EMBL/GenBank/DDBJ databases">
        <authorList>
            <person name="Cui X."/>
            <person name="Liu Q."/>
        </authorList>
    </citation>
    <scope>NUCLEOTIDE SEQUENCE</scope>
</reference>
<dbReference type="Proteomes" id="UP001211059">
    <property type="component" value="Segment"/>
</dbReference>
<name>A0AAF0AJG3_9CAUD</name>
<organism evidence="1 2">
    <name type="scientific">Ralstonia phage p2106</name>
    <dbReference type="NCBI Taxonomy" id="2998497"/>
    <lineage>
        <taxon>Viruses</taxon>
        <taxon>Duplodnaviria</taxon>
        <taxon>Heunggongvirae</taxon>
        <taxon>Uroviricota</taxon>
        <taxon>Caudoviricetes</taxon>
        <taxon>Autographivirales</taxon>
        <taxon>Autotranscriptaviridae</taxon>
        <taxon>Serkorvirus</taxon>
        <taxon>Serkorvirus p2106</taxon>
    </lineage>
</organism>
<sequence length="50" mass="5011">MDKVKTVVKAVLRDRRFWGLVAVAVAAVGVSVVPAGTIEAVGCALAGGCV</sequence>
<evidence type="ECO:0000313" key="1">
    <source>
        <dbReference type="EMBL" id="WAX26276.1"/>
    </source>
</evidence>
<dbReference type="EMBL" id="OP947225">
    <property type="protein sequence ID" value="WAX26276.1"/>
    <property type="molecule type" value="Genomic_DNA"/>
</dbReference>